<dbReference type="Proteomes" id="UP000501690">
    <property type="component" value="Linkage Group LG4"/>
</dbReference>
<sequence>MLNFSIAYGKTPVGLSRDWKVSMKEAMRTVDLWYNDRKEVLKWQEERKKEAYEFQKVHTLLGRAWRFPEIDLDHSYHREEINSNGGANANDDRTANDEGRRANDGRRTADGERRTQTTNGNGPQQQ</sequence>
<evidence type="ECO:0000313" key="4">
    <source>
        <dbReference type="EMBL" id="QCD89894.1"/>
    </source>
</evidence>
<dbReference type="InterPro" id="IPR002298">
    <property type="entry name" value="DNA_polymerase_A"/>
</dbReference>
<dbReference type="Gene3D" id="1.10.150.20">
    <property type="entry name" value="5' to 3' exonuclease, C-terminal subdomain"/>
    <property type="match status" value="1"/>
</dbReference>
<evidence type="ECO:0000313" key="5">
    <source>
        <dbReference type="EMBL" id="QCD89896.1"/>
    </source>
</evidence>
<dbReference type="PANTHER" id="PTHR10133">
    <property type="entry name" value="DNA POLYMERASE I"/>
    <property type="match status" value="1"/>
</dbReference>
<dbReference type="EMBL" id="CP039348">
    <property type="protein sequence ID" value="QCD89896.1"/>
    <property type="molecule type" value="Genomic_DNA"/>
</dbReference>
<dbReference type="SUPFAM" id="SSF56672">
    <property type="entry name" value="DNA/RNA polymerases"/>
    <property type="match status" value="1"/>
</dbReference>
<protein>
    <submittedName>
        <fullName evidence="5">DNA polymerase I</fullName>
    </submittedName>
</protein>
<dbReference type="GO" id="GO:0006261">
    <property type="term" value="P:DNA-templated DNA replication"/>
    <property type="evidence" value="ECO:0007669"/>
    <property type="project" value="InterPro"/>
</dbReference>
<dbReference type="GO" id="GO:0006302">
    <property type="term" value="P:double-strand break repair"/>
    <property type="evidence" value="ECO:0007669"/>
    <property type="project" value="TreeGrafter"/>
</dbReference>
<dbReference type="AlphaFoldDB" id="A0A4D6LNX5"/>
<feature type="compositionally biased region" description="Low complexity" evidence="2">
    <location>
        <begin position="116"/>
        <end position="126"/>
    </location>
</feature>
<name>A0A4D6LNX5_VIGUN</name>
<dbReference type="GO" id="GO:0003677">
    <property type="term" value="F:DNA binding"/>
    <property type="evidence" value="ECO:0007669"/>
    <property type="project" value="InterPro"/>
</dbReference>
<accession>A0A4D6LNX5</accession>
<organism evidence="5 6">
    <name type="scientific">Vigna unguiculata</name>
    <name type="common">Cowpea</name>
    <dbReference type="NCBI Taxonomy" id="3917"/>
    <lineage>
        <taxon>Eukaryota</taxon>
        <taxon>Viridiplantae</taxon>
        <taxon>Streptophyta</taxon>
        <taxon>Embryophyta</taxon>
        <taxon>Tracheophyta</taxon>
        <taxon>Spermatophyta</taxon>
        <taxon>Magnoliopsida</taxon>
        <taxon>eudicotyledons</taxon>
        <taxon>Gunneridae</taxon>
        <taxon>Pentapetalae</taxon>
        <taxon>rosids</taxon>
        <taxon>fabids</taxon>
        <taxon>Fabales</taxon>
        <taxon>Fabaceae</taxon>
        <taxon>Papilionoideae</taxon>
        <taxon>50 kb inversion clade</taxon>
        <taxon>NPAAA clade</taxon>
        <taxon>indigoferoid/millettioid clade</taxon>
        <taxon>Phaseoleae</taxon>
        <taxon>Vigna</taxon>
    </lineage>
</organism>
<dbReference type="InterPro" id="IPR043502">
    <property type="entry name" value="DNA/RNA_pol_sf"/>
</dbReference>
<dbReference type="EMBL" id="CP039348">
    <property type="protein sequence ID" value="QCD89894.1"/>
    <property type="molecule type" value="Genomic_DNA"/>
</dbReference>
<evidence type="ECO:0000256" key="1">
    <source>
        <dbReference type="ARBA" id="ARBA00022705"/>
    </source>
</evidence>
<keyword evidence="6" id="KW-1185">Reference proteome</keyword>
<reference evidence="5 6" key="1">
    <citation type="submission" date="2019-04" db="EMBL/GenBank/DDBJ databases">
        <title>An improved genome assembly and genetic linkage map for asparagus bean, Vigna unguiculata ssp. sesquipedialis.</title>
        <authorList>
            <person name="Xia Q."/>
            <person name="Zhang R."/>
            <person name="Dong Y."/>
        </authorList>
    </citation>
    <scope>NUCLEOTIDE SEQUENCE [LARGE SCALE GENOMIC DNA]</scope>
    <source>
        <tissue evidence="5">Leaf</tissue>
    </source>
</reference>
<keyword evidence="1" id="KW-0235">DNA replication</keyword>
<dbReference type="InterPro" id="IPR001098">
    <property type="entry name" value="DNA-dir_DNA_pol_A_palm_dom"/>
</dbReference>
<feature type="compositionally biased region" description="Basic and acidic residues" evidence="2">
    <location>
        <begin position="90"/>
        <end position="115"/>
    </location>
</feature>
<evidence type="ECO:0000313" key="6">
    <source>
        <dbReference type="Proteomes" id="UP000501690"/>
    </source>
</evidence>
<dbReference type="GO" id="GO:0003887">
    <property type="term" value="F:DNA-directed DNA polymerase activity"/>
    <property type="evidence" value="ECO:0007669"/>
    <property type="project" value="InterPro"/>
</dbReference>
<dbReference type="PANTHER" id="PTHR10133:SF27">
    <property type="entry name" value="DNA POLYMERASE NU"/>
    <property type="match status" value="1"/>
</dbReference>
<feature type="domain" description="DNA-directed DNA polymerase family A palm" evidence="3">
    <location>
        <begin position="2"/>
        <end position="80"/>
    </location>
</feature>
<evidence type="ECO:0000259" key="3">
    <source>
        <dbReference type="Pfam" id="PF00476"/>
    </source>
</evidence>
<evidence type="ECO:0000256" key="2">
    <source>
        <dbReference type="SAM" id="MobiDB-lite"/>
    </source>
</evidence>
<proteinExistence type="predicted"/>
<feature type="region of interest" description="Disordered" evidence="2">
    <location>
        <begin position="78"/>
        <end position="126"/>
    </location>
</feature>
<dbReference type="Pfam" id="PF00476">
    <property type="entry name" value="DNA_pol_A"/>
    <property type="match status" value="1"/>
</dbReference>
<gene>
    <name evidence="4" type="ORF">DEO72_LG4g846</name>
    <name evidence="5" type="ORF">DEO72_LG4g848</name>
</gene>